<dbReference type="InterPro" id="IPR003796">
    <property type="entry name" value="RNR_NrdR-like"/>
</dbReference>
<dbReference type="GO" id="GO:0008270">
    <property type="term" value="F:zinc ion binding"/>
    <property type="evidence" value="ECO:0007669"/>
    <property type="project" value="InterPro"/>
</dbReference>
<name>A0A0P6Z1S1_9CHLR</name>
<evidence type="ECO:0000256" key="5">
    <source>
        <dbReference type="ARBA" id="ARBA00023125"/>
    </source>
</evidence>
<dbReference type="RefSeq" id="WP_054533243.1">
    <property type="nucleotide sequence ID" value="NZ_LGKP01000008.1"/>
</dbReference>
<feature type="domain" description="ATP-cone" evidence="8">
    <location>
        <begin position="48"/>
        <end position="138"/>
    </location>
</feature>
<dbReference type="InterPro" id="IPR055173">
    <property type="entry name" value="NrdR-like_N"/>
</dbReference>
<keyword evidence="1 7" id="KW-0678">Repressor</keyword>
<keyword evidence="5 7" id="KW-0238">DNA-binding</keyword>
<dbReference type="AlphaFoldDB" id="A0A0P6Z1S1"/>
<sequence>MRCPYCPGESAVIDTRELDNGETIRRRRRCKHCDRRFTTYERVESVNVMVVKKTGDREPYDREKLLRGLRVAAYKRPISADVIETLVTEVEAALIAYDALEVPSSVIGEQVMERLRSLDEVAYIRFASVYRSFSDLGKLREAVEELMEKE</sequence>
<reference evidence="9 10" key="1">
    <citation type="submission" date="2015-07" db="EMBL/GenBank/DDBJ databases">
        <title>Whole genome sequence of Herpetosiphon geysericola DSM 7119.</title>
        <authorList>
            <person name="Hemp J."/>
            <person name="Ward L.M."/>
            <person name="Pace L.A."/>
            <person name="Fischer W.W."/>
        </authorList>
    </citation>
    <scope>NUCLEOTIDE SEQUENCE [LARGE SCALE GENOMIC DNA]</scope>
    <source>
        <strain evidence="9 10">DSM 7119</strain>
    </source>
</reference>
<comment type="function">
    <text evidence="7">Negatively regulates transcription of bacterial ribonucleotide reductase nrd genes and operons by binding to NrdR-boxes.</text>
</comment>
<evidence type="ECO:0000256" key="6">
    <source>
        <dbReference type="ARBA" id="ARBA00023163"/>
    </source>
</evidence>
<evidence type="ECO:0000256" key="7">
    <source>
        <dbReference type="HAMAP-Rule" id="MF_00440"/>
    </source>
</evidence>
<keyword evidence="3 7" id="KW-0067">ATP-binding</keyword>
<evidence type="ECO:0000259" key="8">
    <source>
        <dbReference type="PROSITE" id="PS51161"/>
    </source>
</evidence>
<dbReference type="OrthoDB" id="9807461at2"/>
<evidence type="ECO:0000256" key="1">
    <source>
        <dbReference type="ARBA" id="ARBA00022491"/>
    </source>
</evidence>
<dbReference type="GO" id="GO:0003677">
    <property type="term" value="F:DNA binding"/>
    <property type="evidence" value="ECO:0007669"/>
    <property type="project" value="UniProtKB-KW"/>
</dbReference>
<dbReference type="GO" id="GO:0005524">
    <property type="term" value="F:ATP binding"/>
    <property type="evidence" value="ECO:0007669"/>
    <property type="project" value="UniProtKB-UniRule"/>
</dbReference>
<gene>
    <name evidence="7" type="primary">nrdR</name>
    <name evidence="9" type="ORF">SE18_04615</name>
</gene>
<keyword evidence="6 7" id="KW-0804">Transcription</keyword>
<comment type="similarity">
    <text evidence="7">Belongs to the NrdR family.</text>
</comment>
<dbReference type="EMBL" id="LGKP01000008">
    <property type="protein sequence ID" value="KPL91038.1"/>
    <property type="molecule type" value="Genomic_DNA"/>
</dbReference>
<dbReference type="Pfam" id="PF03477">
    <property type="entry name" value="ATP-cone"/>
    <property type="match status" value="1"/>
</dbReference>
<evidence type="ECO:0000313" key="10">
    <source>
        <dbReference type="Proteomes" id="UP000050277"/>
    </source>
</evidence>
<evidence type="ECO:0000256" key="2">
    <source>
        <dbReference type="ARBA" id="ARBA00022741"/>
    </source>
</evidence>
<evidence type="ECO:0000256" key="4">
    <source>
        <dbReference type="ARBA" id="ARBA00023015"/>
    </source>
</evidence>
<dbReference type="PANTHER" id="PTHR30455">
    <property type="entry name" value="TRANSCRIPTIONAL REPRESSOR NRDR"/>
    <property type="match status" value="1"/>
</dbReference>
<dbReference type="InterPro" id="IPR005144">
    <property type="entry name" value="ATP-cone_dom"/>
</dbReference>
<comment type="caution">
    <text evidence="9">The sequence shown here is derived from an EMBL/GenBank/DDBJ whole genome shotgun (WGS) entry which is preliminary data.</text>
</comment>
<dbReference type="NCBIfam" id="TIGR00244">
    <property type="entry name" value="transcriptional regulator NrdR"/>
    <property type="match status" value="1"/>
</dbReference>
<dbReference type="STRING" id="70996.SE18_04615"/>
<dbReference type="PATRIC" id="fig|70996.4.peg.5409"/>
<accession>A0A0P6Z1S1</accession>
<keyword evidence="10" id="KW-1185">Reference proteome</keyword>
<dbReference type="Pfam" id="PF22811">
    <property type="entry name" value="Zn_ribbon_NrdR"/>
    <property type="match status" value="1"/>
</dbReference>
<dbReference type="GO" id="GO:0045892">
    <property type="term" value="P:negative regulation of DNA-templated transcription"/>
    <property type="evidence" value="ECO:0007669"/>
    <property type="project" value="UniProtKB-UniRule"/>
</dbReference>
<evidence type="ECO:0000313" key="9">
    <source>
        <dbReference type="EMBL" id="KPL91038.1"/>
    </source>
</evidence>
<dbReference type="HAMAP" id="MF_00440">
    <property type="entry name" value="NrdR"/>
    <property type="match status" value="1"/>
</dbReference>
<proteinExistence type="inferred from homology"/>
<dbReference type="PROSITE" id="PS51161">
    <property type="entry name" value="ATP_CONE"/>
    <property type="match status" value="1"/>
</dbReference>
<protein>
    <recommendedName>
        <fullName evidence="7">Transcriptional repressor NrdR</fullName>
    </recommendedName>
</protein>
<keyword evidence="4 7" id="KW-0805">Transcription regulation</keyword>
<organism evidence="9 10">
    <name type="scientific">Herpetosiphon geysericola</name>
    <dbReference type="NCBI Taxonomy" id="70996"/>
    <lineage>
        <taxon>Bacteria</taxon>
        <taxon>Bacillati</taxon>
        <taxon>Chloroflexota</taxon>
        <taxon>Chloroflexia</taxon>
        <taxon>Herpetosiphonales</taxon>
        <taxon>Herpetosiphonaceae</taxon>
        <taxon>Herpetosiphon</taxon>
    </lineage>
</organism>
<dbReference type="Proteomes" id="UP000050277">
    <property type="component" value="Unassembled WGS sequence"/>
</dbReference>
<keyword evidence="2 7" id="KW-0547">Nucleotide-binding</keyword>
<evidence type="ECO:0000256" key="3">
    <source>
        <dbReference type="ARBA" id="ARBA00022840"/>
    </source>
</evidence>
<comment type="caution">
    <text evidence="7">Lacks conserved residue(s) required for the propagation of feature annotation.</text>
</comment>
<dbReference type="PANTHER" id="PTHR30455:SF2">
    <property type="entry name" value="TRANSCRIPTIONAL REPRESSOR NRDR"/>
    <property type="match status" value="1"/>
</dbReference>